<dbReference type="OrthoDB" id="980382at2"/>
<keyword evidence="4" id="KW-1185">Reference proteome</keyword>
<dbReference type="InterPro" id="IPR021255">
    <property type="entry name" value="DUF2807"/>
</dbReference>
<sequence length="229" mass="24329">MKALLTIVLTLFVSFTLSAQGSQNRSVSSFTKLSIAVPADVRLSKGPFKVVLEGEDLDEIQTTVKGGELRIHRKDNNWSFWNWNSDNKLVVHISMPSLEGVSVSGSGKLVSQDQFHSDRMRIAVSGSGRVELRVASDHLSTHVSGSGSITLSGITDTLETHISGSGSVRADKLAAQQVEAHISGSGSCNVHVDKSIDARISGSGNIRYTGNPTTVNARTSGSGKVVKRG</sequence>
<feature type="signal peptide" evidence="1">
    <location>
        <begin position="1"/>
        <end position="19"/>
    </location>
</feature>
<feature type="domain" description="Putative auto-transporter adhesin head GIN" evidence="2">
    <location>
        <begin position="30"/>
        <end position="212"/>
    </location>
</feature>
<protein>
    <recommendedName>
        <fullName evidence="2">Putative auto-transporter adhesin head GIN domain-containing protein</fullName>
    </recommendedName>
</protein>
<dbReference type="STRING" id="1279009.ADICEAN_01163"/>
<dbReference type="eggNOG" id="COG3595">
    <property type="taxonomic scope" value="Bacteria"/>
</dbReference>
<dbReference type="PANTHER" id="PTHR39200">
    <property type="entry name" value="HYPOTHETICAL EXPORTED PROTEIN"/>
    <property type="match status" value="1"/>
</dbReference>
<gene>
    <name evidence="3" type="ORF">ADICEAN_01163</name>
</gene>
<organism evidence="3 4">
    <name type="scientific">Cesiribacter andamanensis AMV16</name>
    <dbReference type="NCBI Taxonomy" id="1279009"/>
    <lineage>
        <taxon>Bacteria</taxon>
        <taxon>Pseudomonadati</taxon>
        <taxon>Bacteroidota</taxon>
        <taxon>Cytophagia</taxon>
        <taxon>Cytophagales</taxon>
        <taxon>Cesiribacteraceae</taxon>
        <taxon>Cesiribacter</taxon>
    </lineage>
</organism>
<dbReference type="Pfam" id="PF10988">
    <property type="entry name" value="DUF2807"/>
    <property type="match status" value="1"/>
</dbReference>
<reference evidence="3 4" key="1">
    <citation type="journal article" date="2013" name="Genome Announc.">
        <title>Draft Genome Sequence of Cesiribacter andamanensis Strain AMV16T, Isolated from a Soil Sample from a Mud Volcano in the Andaman Islands, India.</title>
        <authorList>
            <person name="Shivaji S."/>
            <person name="Ara S."/>
            <person name="Begum Z."/>
            <person name="Srinivas T.N."/>
            <person name="Singh A."/>
            <person name="Kumar Pinnaka A."/>
        </authorList>
    </citation>
    <scope>NUCLEOTIDE SEQUENCE [LARGE SCALE GENOMIC DNA]</scope>
    <source>
        <strain evidence="3 4">AMV16</strain>
    </source>
</reference>
<dbReference type="AlphaFoldDB" id="M7NZF8"/>
<dbReference type="Gene3D" id="2.160.20.120">
    <property type="match status" value="1"/>
</dbReference>
<feature type="chain" id="PRO_5004082594" description="Putative auto-transporter adhesin head GIN domain-containing protein" evidence="1">
    <location>
        <begin position="20"/>
        <end position="229"/>
    </location>
</feature>
<name>M7NZF8_9BACT</name>
<keyword evidence="1" id="KW-0732">Signal</keyword>
<dbReference type="EMBL" id="AODQ01000019">
    <property type="protein sequence ID" value="EMR03729.1"/>
    <property type="molecule type" value="Genomic_DNA"/>
</dbReference>
<comment type="caution">
    <text evidence="3">The sequence shown here is derived from an EMBL/GenBank/DDBJ whole genome shotgun (WGS) entry which is preliminary data.</text>
</comment>
<dbReference type="RefSeq" id="WP_009194563.1">
    <property type="nucleotide sequence ID" value="NZ_AODQ01000019.1"/>
</dbReference>
<accession>M7NZF8</accession>
<dbReference type="PANTHER" id="PTHR39200:SF1">
    <property type="entry name" value="AUTO-TRANSPORTER ADHESIN HEAD GIN DOMAIN-CONTAINING PROTEIN-RELATED"/>
    <property type="match status" value="1"/>
</dbReference>
<dbReference type="Proteomes" id="UP000011910">
    <property type="component" value="Unassembled WGS sequence"/>
</dbReference>
<evidence type="ECO:0000313" key="4">
    <source>
        <dbReference type="Proteomes" id="UP000011910"/>
    </source>
</evidence>
<evidence type="ECO:0000256" key="1">
    <source>
        <dbReference type="SAM" id="SignalP"/>
    </source>
</evidence>
<evidence type="ECO:0000313" key="3">
    <source>
        <dbReference type="EMBL" id="EMR03729.1"/>
    </source>
</evidence>
<proteinExistence type="predicted"/>
<evidence type="ECO:0000259" key="2">
    <source>
        <dbReference type="Pfam" id="PF10988"/>
    </source>
</evidence>